<sequence length="83" mass="9492">MELKIIPKNDPYLLDVEVSGSEEELLKLEEAYKTTELGYLIFDLAFNNNKATFTIIKQDLDAVKAILKNIEKEVEDEGEDDRA</sequence>
<dbReference type="AlphaFoldDB" id="C9RH45"/>
<dbReference type="RefSeq" id="WP_015733117.1">
    <property type="nucleotide sequence ID" value="NC_013407.1"/>
</dbReference>
<reference evidence="1" key="1">
    <citation type="submission" date="2009-10" db="EMBL/GenBank/DDBJ databases">
        <title>Complete sequence of chromosome of Methanocaldococcus vulcanius M7.</title>
        <authorList>
            <consortium name="US DOE Joint Genome Institute"/>
            <person name="Lucas S."/>
            <person name="Copeland A."/>
            <person name="Lapidus A."/>
            <person name="Glavina del Rio T."/>
            <person name="Dalin E."/>
            <person name="Tice H."/>
            <person name="Bruce D."/>
            <person name="Goodwin L."/>
            <person name="Pitluck S."/>
            <person name="Lcollab F.I."/>
            <person name="Brettin T."/>
            <person name="Detter J.C."/>
            <person name="Han C."/>
            <person name="Tapia R."/>
            <person name="Kuske C.R."/>
            <person name="Schmutz J."/>
            <person name="Larimer F."/>
            <person name="Land M."/>
            <person name="Hauser L."/>
            <person name="Kyrpides N."/>
            <person name="Ovchinikova G."/>
            <person name="Sieprawska-Lupa M."/>
            <person name="Whitman W.B."/>
            <person name="Woyke T."/>
        </authorList>
    </citation>
    <scope>NUCLEOTIDE SEQUENCE [LARGE SCALE GENOMIC DNA]</scope>
    <source>
        <strain evidence="1">M7</strain>
    </source>
</reference>
<gene>
    <name evidence="1" type="ordered locus">Metvu_1039</name>
</gene>
<dbReference type="HOGENOM" id="CLU_2534749_0_0_2"/>
<protein>
    <submittedName>
        <fullName evidence="1">Uncharacterized protein</fullName>
    </submittedName>
</protein>
<accession>C9RH45</accession>
<keyword evidence="2" id="KW-1185">Reference proteome</keyword>
<dbReference type="KEGG" id="mvu:Metvu_1039"/>
<proteinExistence type="predicted"/>
<evidence type="ECO:0000313" key="2">
    <source>
        <dbReference type="Proteomes" id="UP000002063"/>
    </source>
</evidence>
<organism evidence="1 2">
    <name type="scientific">Methanocaldococcus vulcanius (strain ATCC 700851 / DSM 12094 / M7)</name>
    <name type="common">Methanococcus vulcanius</name>
    <dbReference type="NCBI Taxonomy" id="579137"/>
    <lineage>
        <taxon>Archaea</taxon>
        <taxon>Methanobacteriati</taxon>
        <taxon>Methanobacteriota</taxon>
        <taxon>Methanomada group</taxon>
        <taxon>Methanococci</taxon>
        <taxon>Methanococcales</taxon>
        <taxon>Methanocaldococcaceae</taxon>
        <taxon>Methanocaldococcus</taxon>
    </lineage>
</organism>
<dbReference type="Proteomes" id="UP000002063">
    <property type="component" value="Chromosome"/>
</dbReference>
<name>C9RH45_METVM</name>
<dbReference type="EMBL" id="CP001787">
    <property type="protein sequence ID" value="ACX72897.1"/>
    <property type="molecule type" value="Genomic_DNA"/>
</dbReference>
<dbReference type="GeneID" id="8513376"/>
<dbReference type="STRING" id="579137.Metvu_1039"/>
<evidence type="ECO:0000313" key="1">
    <source>
        <dbReference type="EMBL" id="ACX72897.1"/>
    </source>
</evidence>